<dbReference type="EMBL" id="AQGS01000867">
    <property type="protein sequence ID" value="EPS36584.1"/>
    <property type="molecule type" value="Genomic_DNA"/>
</dbReference>
<dbReference type="AlphaFoldDB" id="S8A1J8"/>
<reference evidence="3 4" key="1">
    <citation type="journal article" date="2013" name="PLoS Genet.">
        <title>Genomic mechanisms accounting for the adaptation to parasitism in nematode-trapping fungi.</title>
        <authorList>
            <person name="Meerupati T."/>
            <person name="Andersson K.M."/>
            <person name="Friman E."/>
            <person name="Kumar D."/>
            <person name="Tunlid A."/>
            <person name="Ahren D."/>
        </authorList>
    </citation>
    <scope>NUCLEOTIDE SEQUENCE [LARGE SCALE GENOMIC DNA]</scope>
    <source>
        <strain evidence="3 4">CBS 200.50</strain>
    </source>
</reference>
<name>S8A1J8_DACHA</name>
<reference evidence="4" key="2">
    <citation type="submission" date="2013-04" db="EMBL/GenBank/DDBJ databases">
        <title>Genomic mechanisms accounting for the adaptation to parasitism in nematode-trapping fungi.</title>
        <authorList>
            <person name="Ahren D.G."/>
        </authorList>
    </citation>
    <scope>NUCLEOTIDE SEQUENCE [LARGE SCALE GENOMIC DNA]</scope>
    <source>
        <strain evidence="4">CBS 200.50</strain>
    </source>
</reference>
<proteinExistence type="predicted"/>
<dbReference type="InterPro" id="IPR000086">
    <property type="entry name" value="NUDIX_hydrolase_dom"/>
</dbReference>
<dbReference type="Proteomes" id="UP000015100">
    <property type="component" value="Unassembled WGS sequence"/>
</dbReference>
<keyword evidence="4" id="KW-1185">Reference proteome</keyword>
<keyword evidence="1" id="KW-0378">Hydrolase</keyword>
<evidence type="ECO:0000313" key="3">
    <source>
        <dbReference type="EMBL" id="EPS36584.1"/>
    </source>
</evidence>
<dbReference type="STRING" id="1284197.S8A1J8"/>
<dbReference type="InterPro" id="IPR020084">
    <property type="entry name" value="NUDIX_hydrolase_CS"/>
</dbReference>
<evidence type="ECO:0000313" key="4">
    <source>
        <dbReference type="Proteomes" id="UP000015100"/>
    </source>
</evidence>
<dbReference type="PROSITE" id="PS00893">
    <property type="entry name" value="NUDIX_BOX"/>
    <property type="match status" value="1"/>
</dbReference>
<protein>
    <recommendedName>
        <fullName evidence="2">Nudix hydrolase domain-containing protein</fullName>
    </recommendedName>
</protein>
<feature type="domain" description="Nudix hydrolase" evidence="2">
    <location>
        <begin position="136"/>
        <end position="284"/>
    </location>
</feature>
<dbReference type="Pfam" id="PF00293">
    <property type="entry name" value="NUDIX"/>
    <property type="match status" value="1"/>
</dbReference>
<dbReference type="InterPro" id="IPR015797">
    <property type="entry name" value="NUDIX_hydrolase-like_dom_sf"/>
</dbReference>
<dbReference type="OrthoDB" id="10261522at2759"/>
<dbReference type="CDD" id="cd03676">
    <property type="entry name" value="NUDIX_Tnr3_like"/>
    <property type="match status" value="1"/>
</dbReference>
<accession>S8A1J8</accession>
<evidence type="ECO:0000256" key="1">
    <source>
        <dbReference type="ARBA" id="ARBA00022801"/>
    </source>
</evidence>
<dbReference type="HOGENOM" id="CLU_048013_0_0_1"/>
<gene>
    <name evidence="3" type="ORF">H072_9849</name>
</gene>
<organism evidence="3 4">
    <name type="scientific">Dactylellina haptotyla (strain CBS 200.50)</name>
    <name type="common">Nematode-trapping fungus</name>
    <name type="synonym">Monacrosporium haptotylum</name>
    <dbReference type="NCBI Taxonomy" id="1284197"/>
    <lineage>
        <taxon>Eukaryota</taxon>
        <taxon>Fungi</taxon>
        <taxon>Dikarya</taxon>
        <taxon>Ascomycota</taxon>
        <taxon>Pezizomycotina</taxon>
        <taxon>Orbiliomycetes</taxon>
        <taxon>Orbiliales</taxon>
        <taxon>Orbiliaceae</taxon>
        <taxon>Dactylellina</taxon>
    </lineage>
</organism>
<dbReference type="Gene3D" id="3.90.79.10">
    <property type="entry name" value="Nucleoside Triphosphate Pyrophosphohydrolase"/>
    <property type="match status" value="1"/>
</dbReference>
<dbReference type="eggNOG" id="KOG4313">
    <property type="taxonomic scope" value="Eukaryota"/>
</dbReference>
<dbReference type="SUPFAM" id="SSF55811">
    <property type="entry name" value="Nudix"/>
    <property type="match status" value="1"/>
</dbReference>
<evidence type="ECO:0000259" key="2">
    <source>
        <dbReference type="PROSITE" id="PS51462"/>
    </source>
</evidence>
<sequence length="316" mass="36845">MISERKNTLTALGLVSKVDSWPYYRKDPELYRKKIADFYYIMVKGYPKPFGHIYKTFVEEQAWPETSWELNHEKRFLTLICESNFETRTNALNAAVLAWQKDPAKTSTEMIPFYYSDTMEHVADISRTSILGLFGILDSAVHVVAFTNTHQGRKYWIARRAPTKRLWPNLLDNAVTGGIPSGEKPIDTVIRESREEANLSEEYTRSHAKFIRMVTYSPENILNLKGGVMHHRLFVYEIELENGVVPTPDGQEVENYNLYTLDEVKRLMLDNEFMPILKMTWTALFIHHGVIIPENEPHFDEINARLSRKFDFFVLE</sequence>
<dbReference type="GO" id="GO:0016787">
    <property type="term" value="F:hydrolase activity"/>
    <property type="evidence" value="ECO:0007669"/>
    <property type="project" value="UniProtKB-KW"/>
</dbReference>
<comment type="caution">
    <text evidence="3">The sequence shown here is derived from an EMBL/GenBank/DDBJ whole genome shotgun (WGS) entry which is preliminary data.</text>
</comment>
<dbReference type="PROSITE" id="PS51462">
    <property type="entry name" value="NUDIX"/>
    <property type="match status" value="1"/>
</dbReference>
<dbReference type="OMA" id="TANIVAC"/>